<dbReference type="OrthoDB" id="2990574at2"/>
<keyword evidence="2" id="KW-1185">Reference proteome</keyword>
<gene>
    <name evidence="1" type="ORF">BPA01_16300</name>
</gene>
<reference evidence="1 2" key="1">
    <citation type="submission" date="2019-06" db="EMBL/GenBank/DDBJ databases">
        <title>Whole genome shotgun sequence of Brevibacillus parabrevis NBRC 12334.</title>
        <authorList>
            <person name="Hosoyama A."/>
            <person name="Uohara A."/>
            <person name="Ohji S."/>
            <person name="Ichikawa N."/>
        </authorList>
    </citation>
    <scope>NUCLEOTIDE SEQUENCE [LARGE SCALE GENOMIC DNA]</scope>
    <source>
        <strain evidence="1 2">NBRC 12334</strain>
    </source>
</reference>
<organism evidence="1 2">
    <name type="scientific">Brevibacillus parabrevis</name>
    <dbReference type="NCBI Taxonomy" id="54914"/>
    <lineage>
        <taxon>Bacteria</taxon>
        <taxon>Bacillati</taxon>
        <taxon>Bacillota</taxon>
        <taxon>Bacilli</taxon>
        <taxon>Bacillales</taxon>
        <taxon>Paenibacillaceae</taxon>
        <taxon>Brevibacillus</taxon>
    </lineage>
</organism>
<name>A0A4Y3PBY3_BREPA</name>
<dbReference type="Proteomes" id="UP000316882">
    <property type="component" value="Unassembled WGS sequence"/>
</dbReference>
<evidence type="ECO:0000313" key="2">
    <source>
        <dbReference type="Proteomes" id="UP000316882"/>
    </source>
</evidence>
<accession>A0A4Y3PBY3</accession>
<dbReference type="RefSeq" id="WP_026558213.1">
    <property type="nucleotide sequence ID" value="NZ_BJMH01000006.1"/>
</dbReference>
<sequence>MGKKFLGIAATLALLTAANSAYAETQTDTLQYKDLRADIKLDVDWNLLDEDKAEAETDFINPNNSNYVAVRLEMWKDDSGVSGSKYDRDKSLAECRYTYAGAEYFKSRHSIDSSDRKKELVVDTFSDD</sequence>
<proteinExistence type="predicted"/>
<evidence type="ECO:0000313" key="1">
    <source>
        <dbReference type="EMBL" id="GEB32050.1"/>
    </source>
</evidence>
<dbReference type="AlphaFoldDB" id="A0A4Y3PBY3"/>
<comment type="caution">
    <text evidence="1">The sequence shown here is derived from an EMBL/GenBank/DDBJ whole genome shotgun (WGS) entry which is preliminary data.</text>
</comment>
<dbReference type="STRING" id="54914.AV540_01545"/>
<dbReference type="EMBL" id="BJMH01000006">
    <property type="protein sequence ID" value="GEB32050.1"/>
    <property type="molecule type" value="Genomic_DNA"/>
</dbReference>
<protein>
    <submittedName>
        <fullName evidence="1">Uncharacterized protein</fullName>
    </submittedName>
</protein>